<organism evidence="2 3">
    <name type="scientific">Streptomyces chrestomyceticus</name>
    <dbReference type="NCBI Taxonomy" id="68185"/>
    <lineage>
        <taxon>Bacteria</taxon>
        <taxon>Bacillati</taxon>
        <taxon>Actinomycetota</taxon>
        <taxon>Actinomycetes</taxon>
        <taxon>Kitasatosporales</taxon>
        <taxon>Streptomycetaceae</taxon>
        <taxon>Streptomyces</taxon>
    </lineage>
</organism>
<dbReference type="InterPro" id="IPR016138">
    <property type="entry name" value="Ribosome_inactivat_prot_sub1"/>
</dbReference>
<evidence type="ECO:0000313" key="3">
    <source>
        <dbReference type="Proteomes" id="UP001348265"/>
    </source>
</evidence>
<proteinExistence type="predicted"/>
<dbReference type="InterPro" id="IPR036041">
    <property type="entry name" value="Ribosome-inact_prot_sf"/>
</dbReference>
<dbReference type="InterPro" id="IPR001574">
    <property type="entry name" value="Ribosome_inactivat_prot"/>
</dbReference>
<keyword evidence="1" id="KW-0732">Signal</keyword>
<evidence type="ECO:0000256" key="1">
    <source>
        <dbReference type="SAM" id="SignalP"/>
    </source>
</evidence>
<dbReference type="Gene3D" id="3.40.420.10">
    <property type="entry name" value="Ricin (A subunit), domain 1"/>
    <property type="match status" value="1"/>
</dbReference>
<dbReference type="PANTHER" id="PTHR33453">
    <property type="match status" value="1"/>
</dbReference>
<reference evidence="2 3" key="1">
    <citation type="submission" date="2023-08" db="EMBL/GenBank/DDBJ databases">
        <authorList>
            <person name="Sharma P."/>
            <person name="Verma V."/>
            <person name="Mohan M.K."/>
            <person name="Dubey A.K."/>
        </authorList>
    </citation>
    <scope>NUCLEOTIDE SEQUENCE [LARGE SCALE GENOMIC DNA]</scope>
    <source>
        <strain evidence="2 3">ADP4</strain>
    </source>
</reference>
<name>A0ABU7X6W4_9ACTN</name>
<dbReference type="InterPro" id="IPR017989">
    <property type="entry name" value="Ribosome_inactivat_1/2"/>
</dbReference>
<gene>
    <name evidence="2" type="ORF">RB636_40860</name>
</gene>
<dbReference type="PRINTS" id="PR00396">
    <property type="entry name" value="SHIGARICIN"/>
</dbReference>
<comment type="caution">
    <text evidence="2">The sequence shown here is derived from an EMBL/GenBank/DDBJ whole genome shotgun (WGS) entry which is preliminary data.</text>
</comment>
<keyword evidence="3" id="KW-1185">Reference proteome</keyword>
<dbReference type="PANTHER" id="PTHR33453:SF34">
    <property type="entry name" value="RIBOSOME-INACTIVATING PROTEIN"/>
    <property type="match status" value="1"/>
</dbReference>
<dbReference type="Pfam" id="PF00161">
    <property type="entry name" value="RIP"/>
    <property type="match status" value="1"/>
</dbReference>
<protein>
    <submittedName>
        <fullName evidence="2">Ribosome-inactivating family protein</fullName>
    </submittedName>
</protein>
<dbReference type="RefSeq" id="WP_331790250.1">
    <property type="nucleotide sequence ID" value="NZ_JAVFKM010000049.1"/>
</dbReference>
<accession>A0ABU7X6W4</accession>
<dbReference type="Proteomes" id="UP001348265">
    <property type="component" value="Unassembled WGS sequence"/>
</dbReference>
<evidence type="ECO:0000313" key="2">
    <source>
        <dbReference type="EMBL" id="MEF3119502.1"/>
    </source>
</evidence>
<dbReference type="SUPFAM" id="SSF56371">
    <property type="entry name" value="Ribosome inactivating proteins (RIP)"/>
    <property type="match status" value="1"/>
</dbReference>
<dbReference type="EMBL" id="JAVFKM010000049">
    <property type="protein sequence ID" value="MEF3119502.1"/>
    <property type="molecule type" value="Genomic_DNA"/>
</dbReference>
<feature type="chain" id="PRO_5047142028" evidence="1">
    <location>
        <begin position="38"/>
        <end position="315"/>
    </location>
</feature>
<feature type="signal peptide" evidence="1">
    <location>
        <begin position="1"/>
        <end position="37"/>
    </location>
</feature>
<sequence>MHPISLLRRIGRRLGVLFLAFAATCGLLTGAAAPAQADTSVRWTEIDWEIGDYYEPDNSAAAERRRRAYQDLINRLRQAGGHRMPNMGDDLMDTPTQVMNRYIEVRVRNTGNADSWPVSLYFSADNLYLHGFAAGGRRWQFSDTPRLLTTEYTARYGSAPMFTNLGYSGNYNHLDSSGRRGSRSYDAQSLYRALTNLRYVSTSTANNYRQDLAYIIGATSEAARFGWIERRISAVIEHGYDYAGGEYATHLGNFGLELQTHWSALSALVHRSLRGAQVTPVRVDNRVFRTWRNVTDGEATSTPRVAPFLAHFGSQ</sequence>